<organism evidence="5 6">
    <name type="scientific">Sinanodonta woodiana</name>
    <name type="common">Chinese pond mussel</name>
    <name type="synonym">Anodonta woodiana</name>
    <dbReference type="NCBI Taxonomy" id="1069815"/>
    <lineage>
        <taxon>Eukaryota</taxon>
        <taxon>Metazoa</taxon>
        <taxon>Spiralia</taxon>
        <taxon>Lophotrochozoa</taxon>
        <taxon>Mollusca</taxon>
        <taxon>Bivalvia</taxon>
        <taxon>Autobranchia</taxon>
        <taxon>Heteroconchia</taxon>
        <taxon>Palaeoheterodonta</taxon>
        <taxon>Unionida</taxon>
        <taxon>Unionoidea</taxon>
        <taxon>Unionidae</taxon>
        <taxon>Unioninae</taxon>
        <taxon>Sinanodonta</taxon>
    </lineage>
</organism>
<evidence type="ECO:0000313" key="6">
    <source>
        <dbReference type="Proteomes" id="UP001634394"/>
    </source>
</evidence>
<feature type="repeat" description="ANK" evidence="3">
    <location>
        <begin position="220"/>
        <end position="252"/>
    </location>
</feature>
<dbReference type="PROSITE" id="PS50088">
    <property type="entry name" value="ANK_REPEAT"/>
    <property type="match status" value="6"/>
</dbReference>
<comment type="caution">
    <text evidence="5">The sequence shown here is derived from an EMBL/GenBank/DDBJ whole genome shotgun (WGS) entry which is preliminary data.</text>
</comment>
<dbReference type="PROSITE" id="PS50225">
    <property type="entry name" value="SOCS"/>
    <property type="match status" value="1"/>
</dbReference>
<dbReference type="SUPFAM" id="SSF48403">
    <property type="entry name" value="Ankyrin repeat"/>
    <property type="match status" value="2"/>
</dbReference>
<dbReference type="Proteomes" id="UP001634394">
    <property type="component" value="Unassembled WGS sequence"/>
</dbReference>
<gene>
    <name evidence="5" type="ORF">ACJMK2_036086</name>
</gene>
<accession>A0ABD3WJL1</accession>
<evidence type="ECO:0000256" key="2">
    <source>
        <dbReference type="ARBA" id="ARBA00023043"/>
    </source>
</evidence>
<dbReference type="SMART" id="SM00248">
    <property type="entry name" value="ANK"/>
    <property type="match status" value="11"/>
</dbReference>
<dbReference type="AlphaFoldDB" id="A0ABD3WJL1"/>
<feature type="repeat" description="ANK" evidence="3">
    <location>
        <begin position="55"/>
        <end position="87"/>
    </location>
</feature>
<feature type="domain" description="SOCS box" evidence="4">
    <location>
        <begin position="450"/>
        <end position="498"/>
    </location>
</feature>
<keyword evidence="2 3" id="KW-0040">ANK repeat</keyword>
<dbReference type="PANTHER" id="PTHR24123">
    <property type="entry name" value="ANKYRIN REPEAT-CONTAINING"/>
    <property type="match status" value="1"/>
</dbReference>
<dbReference type="EMBL" id="JBJQND010000006">
    <property type="protein sequence ID" value="KAL3872908.1"/>
    <property type="molecule type" value="Genomic_DNA"/>
</dbReference>
<dbReference type="Gene3D" id="1.25.40.20">
    <property type="entry name" value="Ankyrin repeat-containing domain"/>
    <property type="match status" value="2"/>
</dbReference>
<name>A0ABD3WJL1_SINWO</name>
<feature type="repeat" description="ANK" evidence="3">
    <location>
        <begin position="286"/>
        <end position="318"/>
    </location>
</feature>
<reference evidence="5 6" key="1">
    <citation type="submission" date="2024-11" db="EMBL/GenBank/DDBJ databases">
        <title>Chromosome-level genome assembly of the freshwater bivalve Anodonta woodiana.</title>
        <authorList>
            <person name="Chen X."/>
        </authorList>
    </citation>
    <scope>NUCLEOTIDE SEQUENCE [LARGE SCALE GENOMIC DNA]</scope>
    <source>
        <strain evidence="5">MN2024</strain>
        <tissue evidence="5">Gills</tissue>
    </source>
</reference>
<evidence type="ECO:0000259" key="4">
    <source>
        <dbReference type="PROSITE" id="PS50225"/>
    </source>
</evidence>
<dbReference type="InterPro" id="IPR036770">
    <property type="entry name" value="Ankyrin_rpt-contain_sf"/>
</dbReference>
<dbReference type="PANTHER" id="PTHR24123:SF33">
    <property type="entry name" value="PROTEIN HOS4"/>
    <property type="match status" value="1"/>
</dbReference>
<keyword evidence="6" id="KW-1185">Reference proteome</keyword>
<feature type="repeat" description="ANK" evidence="3">
    <location>
        <begin position="253"/>
        <end position="285"/>
    </location>
</feature>
<dbReference type="PROSITE" id="PS50297">
    <property type="entry name" value="ANK_REP_REGION"/>
    <property type="match status" value="5"/>
</dbReference>
<proteinExistence type="predicted"/>
<evidence type="ECO:0000256" key="1">
    <source>
        <dbReference type="ARBA" id="ARBA00022737"/>
    </source>
</evidence>
<dbReference type="Pfam" id="PF13637">
    <property type="entry name" value="Ank_4"/>
    <property type="match status" value="1"/>
</dbReference>
<sequence>TSSKICACNHYRIAERGETASVKPIHLVAMSDTNHDLLLALISDGCDLNSLTNYHKFTPLYVAVSYGCKSLMRILIERGAKVNKVASKTIFCTALDQAIQRGDSEILDILLSSKKIKVNKTSSRNETALHLAVLIGRKFVSTLLSAGADPNIVYNHTTCLMHAVSSQDEETTKLLLDHGANVKAKDRDGHEAIFYVPRTCANLYRLLLDAGADPNAIDSSGFPLLVNCTSAGNYDSVKTIIEHGADVNLTNSVQYSSLHMAAWNGHTDCVDLLIKSGAIHDKQTSDGNTPLALACHGNHPKVVDLLLSLGCNVNNVDKDLDTPLLYATHNGMTDTVKSLIEHGANPDQCNRTGTSPLWSAVYCGRKEVVKILLMEDVHLEKPSVGSDPLLRSVLVYNNPVSPLWLATAKSDTEILQLLLYAGYDVHKEQWLTNREFPEICLENDGRKILLDHLSSPLPLRFICRNYLRRKFGRSLRKVVDSFEIPRTLKGFLLLQDIQRM</sequence>
<dbReference type="InterPro" id="IPR002110">
    <property type="entry name" value="Ankyrin_rpt"/>
</dbReference>
<dbReference type="Pfam" id="PF12796">
    <property type="entry name" value="Ank_2"/>
    <property type="match status" value="4"/>
</dbReference>
<feature type="repeat" description="ANK" evidence="3">
    <location>
        <begin position="155"/>
        <end position="187"/>
    </location>
</feature>
<feature type="repeat" description="ANK" evidence="3">
    <location>
        <begin position="319"/>
        <end position="351"/>
    </location>
</feature>
<protein>
    <recommendedName>
        <fullName evidence="4">SOCS box domain-containing protein</fullName>
    </recommendedName>
</protein>
<keyword evidence="1" id="KW-0677">Repeat</keyword>
<dbReference type="InterPro" id="IPR051165">
    <property type="entry name" value="Multifunctional_ANK_Repeat"/>
</dbReference>
<evidence type="ECO:0000313" key="5">
    <source>
        <dbReference type="EMBL" id="KAL3872908.1"/>
    </source>
</evidence>
<evidence type="ECO:0000256" key="3">
    <source>
        <dbReference type="PROSITE-ProRule" id="PRU00023"/>
    </source>
</evidence>
<feature type="non-terminal residue" evidence="5">
    <location>
        <position position="1"/>
    </location>
</feature>
<dbReference type="Pfam" id="PF07525">
    <property type="entry name" value="SOCS_box"/>
    <property type="match status" value="1"/>
</dbReference>
<dbReference type="InterPro" id="IPR001496">
    <property type="entry name" value="SOCS_box"/>
</dbReference>